<evidence type="ECO:0000256" key="7">
    <source>
        <dbReference type="RuleBase" id="RU364069"/>
    </source>
</evidence>
<accession>A0A6I6LBZ6</accession>
<dbReference type="GO" id="GO:0008830">
    <property type="term" value="F:dTDP-4-dehydrorhamnose 3,5-epimerase activity"/>
    <property type="evidence" value="ECO:0007669"/>
    <property type="project" value="UniProtKB-UniRule"/>
</dbReference>
<evidence type="ECO:0000256" key="2">
    <source>
        <dbReference type="ARBA" id="ARBA00001997"/>
    </source>
</evidence>
<dbReference type="NCBIfam" id="TIGR01221">
    <property type="entry name" value="rmlC"/>
    <property type="match status" value="1"/>
</dbReference>
<keyword evidence="9" id="KW-1185">Reference proteome</keyword>
<sequence length="189" mass="21338">MTVQLIIPRFFADARGWFVETWTRQRYADLGIVTDFCQDNHSLSRQAGTIRGLHYQSIPYAQAKLVRCLRGRIFDVAVDIRRDSPTFGAWIGAELTAEKGEQLFIPSGYAHGFLTLEDDTEVAYKVDAYYAPEADGGIAWDDSTIGIDWPLQGRAPLLSEKDRKLPMLKEADIDFPYDGNPLQPLKVPK</sequence>
<gene>
    <name evidence="8" type="primary">rfbC</name>
    <name evidence="8" type="ORF">EUU25_16180</name>
</gene>
<dbReference type="EC" id="5.1.3.13" evidence="3 7"/>
<evidence type="ECO:0000313" key="8">
    <source>
        <dbReference type="EMBL" id="QGY82018.1"/>
    </source>
</evidence>
<dbReference type="InterPro" id="IPR000888">
    <property type="entry name" value="RmlC-like"/>
</dbReference>
<evidence type="ECO:0000256" key="3">
    <source>
        <dbReference type="ARBA" id="ARBA00012098"/>
    </source>
</evidence>
<dbReference type="Proteomes" id="UP000428803">
    <property type="component" value="Chromosome"/>
</dbReference>
<dbReference type="PANTHER" id="PTHR21047">
    <property type="entry name" value="DTDP-6-DEOXY-D-GLUCOSE-3,5 EPIMERASE"/>
    <property type="match status" value="1"/>
</dbReference>
<proteinExistence type="inferred from homology"/>
<dbReference type="UniPathway" id="UPA00124"/>
<comment type="catalytic activity">
    <reaction evidence="1 7">
        <text>dTDP-4-dehydro-6-deoxy-alpha-D-glucose = dTDP-4-dehydro-beta-L-rhamnose</text>
        <dbReference type="Rhea" id="RHEA:16969"/>
        <dbReference type="ChEBI" id="CHEBI:57649"/>
        <dbReference type="ChEBI" id="CHEBI:62830"/>
        <dbReference type="EC" id="5.1.3.13"/>
    </reaction>
</comment>
<protein>
    <recommendedName>
        <fullName evidence="4 7">dTDP-4-dehydrorhamnose 3,5-epimerase</fullName>
        <ecNumber evidence="3 7">5.1.3.13</ecNumber>
    </recommendedName>
    <alternativeName>
        <fullName evidence="7">Thymidine diphospho-4-keto-rhamnose 3,5-epimerase</fullName>
    </alternativeName>
</protein>
<name>A0A6I6LBZ6_9SPHN</name>
<comment type="function">
    <text evidence="2 7">Catalyzes the epimerization of the C3' and C5'positions of dTDP-6-deoxy-D-xylo-4-hexulose, forming dTDP-6-deoxy-L-lyxo-4-hexulose.</text>
</comment>
<dbReference type="KEGG" id="slaa:EUU25_16180"/>
<dbReference type="EMBL" id="CP035733">
    <property type="protein sequence ID" value="QGY82018.1"/>
    <property type="molecule type" value="Genomic_DNA"/>
</dbReference>
<dbReference type="AlphaFoldDB" id="A0A6I6LBZ6"/>
<evidence type="ECO:0000313" key="9">
    <source>
        <dbReference type="Proteomes" id="UP000428803"/>
    </source>
</evidence>
<comment type="subunit">
    <text evidence="7">Homodimer.</text>
</comment>
<dbReference type="GO" id="GO:0019305">
    <property type="term" value="P:dTDP-rhamnose biosynthetic process"/>
    <property type="evidence" value="ECO:0007669"/>
    <property type="project" value="UniProtKB-UniRule"/>
</dbReference>
<dbReference type="OrthoDB" id="9800680at2"/>
<comment type="pathway">
    <text evidence="7">Carbohydrate biosynthesis; dTDP-L-rhamnose biosynthesis.</text>
</comment>
<dbReference type="Pfam" id="PF00908">
    <property type="entry name" value="dTDP_sugar_isom"/>
    <property type="match status" value="1"/>
</dbReference>
<evidence type="ECO:0000256" key="5">
    <source>
        <dbReference type="PIRSR" id="PIRSR600888-1"/>
    </source>
</evidence>
<evidence type="ECO:0000256" key="6">
    <source>
        <dbReference type="PIRSR" id="PIRSR600888-3"/>
    </source>
</evidence>
<evidence type="ECO:0000256" key="1">
    <source>
        <dbReference type="ARBA" id="ARBA00001298"/>
    </source>
</evidence>
<dbReference type="CDD" id="cd00438">
    <property type="entry name" value="cupin_RmlC"/>
    <property type="match status" value="1"/>
</dbReference>
<dbReference type="GO" id="GO:0000271">
    <property type="term" value="P:polysaccharide biosynthetic process"/>
    <property type="evidence" value="ECO:0007669"/>
    <property type="project" value="TreeGrafter"/>
</dbReference>
<organism evidence="8 9">
    <name type="scientific">Sphingorhabdus lacus</name>
    <dbReference type="NCBI Taxonomy" id="392610"/>
    <lineage>
        <taxon>Bacteria</taxon>
        <taxon>Pseudomonadati</taxon>
        <taxon>Pseudomonadota</taxon>
        <taxon>Alphaproteobacteria</taxon>
        <taxon>Sphingomonadales</taxon>
        <taxon>Sphingomonadaceae</taxon>
        <taxon>Sphingorhabdus</taxon>
    </lineage>
</organism>
<comment type="similarity">
    <text evidence="7">Belongs to the dTDP-4-dehydrorhamnose 3,5-epimerase family.</text>
</comment>
<feature type="site" description="Participates in a stacking interaction with the thymidine ring of dTDP-4-oxo-6-deoxyglucose" evidence="6">
    <location>
        <position position="130"/>
    </location>
</feature>
<dbReference type="Gene3D" id="2.60.120.10">
    <property type="entry name" value="Jelly Rolls"/>
    <property type="match status" value="1"/>
</dbReference>
<dbReference type="PANTHER" id="PTHR21047:SF2">
    <property type="entry name" value="THYMIDINE DIPHOSPHO-4-KETO-RHAMNOSE 3,5-EPIMERASE"/>
    <property type="match status" value="1"/>
</dbReference>
<feature type="active site" description="Proton donor" evidence="5">
    <location>
        <position position="124"/>
    </location>
</feature>
<feature type="active site" description="Proton acceptor" evidence="5">
    <location>
        <position position="54"/>
    </location>
</feature>
<dbReference type="InterPro" id="IPR014710">
    <property type="entry name" value="RmlC-like_jellyroll"/>
</dbReference>
<dbReference type="GO" id="GO:0005829">
    <property type="term" value="C:cytosol"/>
    <property type="evidence" value="ECO:0007669"/>
    <property type="project" value="TreeGrafter"/>
</dbReference>
<dbReference type="RefSeq" id="WP_158902838.1">
    <property type="nucleotide sequence ID" value="NZ_CP035733.1"/>
</dbReference>
<reference evidence="9" key="1">
    <citation type="submission" date="2019-01" db="EMBL/GenBank/DDBJ databases">
        <title>Sphingorhabdus lacus sp.nov., isolated from an oligotrophic freshwater lake.</title>
        <authorList>
            <person name="Park M."/>
        </authorList>
    </citation>
    <scope>NUCLEOTIDE SEQUENCE [LARGE SCALE GENOMIC DNA]</scope>
    <source>
        <strain evidence="9">IMCC1753</strain>
    </source>
</reference>
<dbReference type="InterPro" id="IPR011051">
    <property type="entry name" value="RmlC_Cupin_sf"/>
</dbReference>
<evidence type="ECO:0000256" key="4">
    <source>
        <dbReference type="ARBA" id="ARBA00019595"/>
    </source>
</evidence>
<dbReference type="SUPFAM" id="SSF51182">
    <property type="entry name" value="RmlC-like cupins"/>
    <property type="match status" value="1"/>
</dbReference>
<keyword evidence="7 8" id="KW-0413">Isomerase</keyword>